<reference evidence="2 4" key="2">
    <citation type="journal article" date="2019" name="BMC Evol. Biol.">
        <title>Comparative genomics of Mycobacterium mucogenicum and Mycobacterium neoaurum clade members emphasizing tRNA and non-coding RNA.</title>
        <authorList>
            <person name="Behra P.R.K."/>
            <person name="Pettersson B.M.F."/>
            <person name="Das S."/>
            <person name="Dasgupta S."/>
            <person name="Kirsebom L.A."/>
        </authorList>
    </citation>
    <scope>NUCLEOTIDE SEQUENCE [LARGE SCALE GENOMIC DNA]</scope>
    <source>
        <strain evidence="2 4">DSM 44124</strain>
    </source>
</reference>
<accession>A0A8H2PI46</accession>
<sequence length="134" mass="14776">MNEVTIAKPPEPPAELRADGPGRRLWDSVVGVYRLRPDELRILEDACWTAEEIEYWRTEADECRRAGHGERIVRGSTGQRKLNPVLVRADKAAVEARQNRVALAGMLTKLGLPDIDEPAGETADSDSTQVAQSA</sequence>
<evidence type="ECO:0008006" key="5">
    <source>
        <dbReference type="Google" id="ProtNLM"/>
    </source>
</evidence>
<evidence type="ECO:0000313" key="4">
    <source>
        <dbReference type="Proteomes" id="UP000309231"/>
    </source>
</evidence>
<dbReference type="Proteomes" id="UP000309231">
    <property type="component" value="Chromosome"/>
</dbReference>
<feature type="compositionally biased region" description="Polar residues" evidence="1">
    <location>
        <begin position="125"/>
        <end position="134"/>
    </location>
</feature>
<reference evidence="3" key="1">
    <citation type="submission" date="2018-01" db="EMBL/GenBank/DDBJ databases">
        <title>Comparative genomics of Mycobacterium mucogenicum and Mycobacterium neoaurum clade members emphasizing tRNA and non-coding RNA.</title>
        <authorList>
            <person name="Behra P.R.K."/>
            <person name="Pettersson B.M.F."/>
            <person name="Das S."/>
            <person name="Dasgupta S."/>
            <person name="Kirsebom L.A."/>
        </authorList>
    </citation>
    <scope>NUCLEOTIDE SEQUENCE</scope>
    <source>
        <strain evidence="3">DSM 44124</strain>
    </source>
</reference>
<dbReference type="KEGG" id="mmuc:C1S78_026360"/>
<reference evidence="2 4" key="3">
    <citation type="journal article" date="2019" name="Sci. Rep.">
        <title>Insight into the biology of Mycobacterium mucogenicum and Mycobacterium neoaurum clade members.</title>
        <authorList>
            <person name="Behra P.R.K."/>
            <person name="Pettersson B.M.F."/>
            <person name="Ramesh M."/>
            <person name="Dasgupta S."/>
            <person name="Kirsebom L.A."/>
        </authorList>
    </citation>
    <scope>NUCLEOTIDE SEQUENCE [LARGE SCALE GENOMIC DNA]</scope>
    <source>
        <strain evidence="2 4">DSM 44124</strain>
    </source>
</reference>
<gene>
    <name evidence="2" type="ORF">C1S78_026360</name>
    <name evidence="3" type="ORF">C1S78_26325</name>
</gene>
<protein>
    <recommendedName>
        <fullName evidence="5">Terminase</fullName>
    </recommendedName>
</protein>
<dbReference type="EMBL" id="POTL01000001">
    <property type="protein sequence ID" value="TLH55426.1"/>
    <property type="molecule type" value="Genomic_DNA"/>
</dbReference>
<dbReference type="EMBL" id="CP062008">
    <property type="protein sequence ID" value="QPG68899.1"/>
    <property type="molecule type" value="Genomic_DNA"/>
</dbReference>
<dbReference type="AlphaFoldDB" id="A0A8H2PI46"/>
<organism evidence="3">
    <name type="scientific">Mycolicibacterium mucogenicum DSM 44124</name>
    <dbReference type="NCBI Taxonomy" id="1226753"/>
    <lineage>
        <taxon>Bacteria</taxon>
        <taxon>Bacillati</taxon>
        <taxon>Actinomycetota</taxon>
        <taxon>Actinomycetes</taxon>
        <taxon>Mycobacteriales</taxon>
        <taxon>Mycobacteriaceae</taxon>
        <taxon>Mycolicibacterium</taxon>
    </lineage>
</organism>
<dbReference type="RefSeq" id="WP_053855256.1">
    <property type="nucleotide sequence ID" value="NZ_ANBS01000024.1"/>
</dbReference>
<keyword evidence="4" id="KW-1185">Reference proteome</keyword>
<evidence type="ECO:0000313" key="3">
    <source>
        <dbReference type="EMBL" id="TLH55426.1"/>
    </source>
</evidence>
<proteinExistence type="predicted"/>
<evidence type="ECO:0000256" key="1">
    <source>
        <dbReference type="SAM" id="MobiDB-lite"/>
    </source>
</evidence>
<dbReference type="GeneID" id="76728484"/>
<name>A0A8H2PI46_MYCMU</name>
<feature type="region of interest" description="Disordered" evidence="1">
    <location>
        <begin position="1"/>
        <end position="20"/>
    </location>
</feature>
<feature type="region of interest" description="Disordered" evidence="1">
    <location>
        <begin position="113"/>
        <end position="134"/>
    </location>
</feature>
<evidence type="ECO:0000313" key="2">
    <source>
        <dbReference type="EMBL" id="QPG68899.1"/>
    </source>
</evidence>